<dbReference type="HOGENOM" id="CLU_000445_92_3_9"/>
<dbReference type="eggNOG" id="COG2206">
    <property type="taxonomic scope" value="Bacteria"/>
</dbReference>
<dbReference type="STRING" id="477974.Daud_1949"/>
<keyword evidence="3" id="KW-1185">Reference proteome</keyword>
<dbReference type="EMBL" id="CP000860">
    <property type="protein sequence ID" value="ACA60440.1"/>
    <property type="molecule type" value="Genomic_DNA"/>
</dbReference>
<reference evidence="2 3" key="2">
    <citation type="journal article" date="2008" name="Science">
        <title>Environmental genomics reveals a single-species ecosystem deep within Earth.</title>
        <authorList>
            <person name="Chivian D."/>
            <person name="Brodie E.L."/>
            <person name="Alm E.J."/>
            <person name="Culley D.E."/>
            <person name="Dehal P.S."/>
            <person name="Desantis T.Z."/>
            <person name="Gihring T.M."/>
            <person name="Lapidus A."/>
            <person name="Lin L.H."/>
            <person name="Lowry S.R."/>
            <person name="Moser D.P."/>
            <person name="Richardson P.M."/>
            <person name="Southam G."/>
            <person name="Wanger G."/>
            <person name="Pratt L.M."/>
            <person name="Andersen G.L."/>
            <person name="Hazen T.C."/>
            <person name="Brockman F.J."/>
            <person name="Arkin A.P."/>
            <person name="Onstott T.C."/>
        </authorList>
    </citation>
    <scope>NUCLEOTIDE SEQUENCE [LARGE SCALE GENOMIC DNA]</scope>
    <source>
        <strain evidence="2 3">MP104C</strain>
    </source>
</reference>
<dbReference type="InterPro" id="IPR003607">
    <property type="entry name" value="HD/PDEase_dom"/>
</dbReference>
<dbReference type="InterPro" id="IPR037522">
    <property type="entry name" value="HD_GYP_dom"/>
</dbReference>
<feature type="domain" description="HD-GYP" evidence="1">
    <location>
        <begin position="30"/>
        <end position="224"/>
    </location>
</feature>
<dbReference type="OrthoDB" id="9798833at2"/>
<proteinExistence type="predicted"/>
<dbReference type="RefSeq" id="WP_012303015.1">
    <property type="nucleotide sequence ID" value="NC_010424.1"/>
</dbReference>
<organism evidence="2 3">
    <name type="scientific">Desulforudis audaxviator (strain MP104C)</name>
    <dbReference type="NCBI Taxonomy" id="477974"/>
    <lineage>
        <taxon>Bacteria</taxon>
        <taxon>Bacillati</taxon>
        <taxon>Bacillota</taxon>
        <taxon>Clostridia</taxon>
        <taxon>Thermoanaerobacterales</taxon>
        <taxon>Candidatus Desulforudaceae</taxon>
        <taxon>Candidatus Desulforudis</taxon>
    </lineage>
</organism>
<sequence>MGRWALRILVALKAIRYGAIDFTTKPKPDLYDVYHDTIECLVAALDTRDRYSAGHSSRVADMAVQLGTAAGLAGEGLETLHIAAHLHDIGKIGIPDAILFKTGRLTESEMKTVQTHPVLGSAILRSSPALVEVSRIVLHHHERWDGGGYPSGLAGTAIPLGSRIIAVCDAIDAMLTDRPYRKALSWEQCAEEVLRGCDRQFDARLARLVLENPLCREFREYYQIVA</sequence>
<dbReference type="Pfam" id="PF13487">
    <property type="entry name" value="HD_5"/>
    <property type="match status" value="1"/>
</dbReference>
<evidence type="ECO:0000313" key="2">
    <source>
        <dbReference type="EMBL" id="ACA60440.1"/>
    </source>
</evidence>
<dbReference type="SMART" id="SM00471">
    <property type="entry name" value="HDc"/>
    <property type="match status" value="1"/>
</dbReference>
<dbReference type="SUPFAM" id="SSF109604">
    <property type="entry name" value="HD-domain/PDEase-like"/>
    <property type="match status" value="1"/>
</dbReference>
<reference evidence="3" key="1">
    <citation type="submission" date="2007-10" db="EMBL/GenBank/DDBJ databases">
        <title>Complete sequence of chromosome of Desulforudis audaxviator MP104C.</title>
        <authorList>
            <person name="Copeland A."/>
            <person name="Lucas S."/>
            <person name="Lapidus A."/>
            <person name="Barry K."/>
            <person name="Glavina del Rio T."/>
            <person name="Dalin E."/>
            <person name="Tice H."/>
            <person name="Bruce D."/>
            <person name="Pitluck S."/>
            <person name="Lowry S.R."/>
            <person name="Larimer F."/>
            <person name="Land M.L."/>
            <person name="Hauser L."/>
            <person name="Kyrpides N."/>
            <person name="Ivanova N.N."/>
            <person name="Richardson P."/>
        </authorList>
    </citation>
    <scope>NUCLEOTIDE SEQUENCE [LARGE SCALE GENOMIC DNA]</scope>
    <source>
        <strain evidence="3">MP104C</strain>
    </source>
</reference>
<dbReference type="Gene3D" id="1.10.3210.10">
    <property type="entry name" value="Hypothetical protein af1432"/>
    <property type="match status" value="1"/>
</dbReference>
<name>B1I5Z5_DESAP</name>
<dbReference type="GO" id="GO:0016787">
    <property type="term" value="F:hydrolase activity"/>
    <property type="evidence" value="ECO:0007669"/>
    <property type="project" value="UniProtKB-KW"/>
</dbReference>
<dbReference type="AlphaFoldDB" id="B1I5Z5"/>
<dbReference type="KEGG" id="dau:Daud_1949"/>
<dbReference type="PANTHER" id="PTHR45228">
    <property type="entry name" value="CYCLIC DI-GMP PHOSPHODIESTERASE TM_0186-RELATED"/>
    <property type="match status" value="1"/>
</dbReference>
<protein>
    <submittedName>
        <fullName evidence="2">Metal dependent phosphohydrolase</fullName>
    </submittedName>
</protein>
<gene>
    <name evidence="2" type="ordered locus">Daud_1949</name>
</gene>
<evidence type="ECO:0000259" key="1">
    <source>
        <dbReference type="PROSITE" id="PS51832"/>
    </source>
</evidence>
<dbReference type="CDD" id="cd00077">
    <property type="entry name" value="HDc"/>
    <property type="match status" value="1"/>
</dbReference>
<dbReference type="Proteomes" id="UP000008544">
    <property type="component" value="Chromosome"/>
</dbReference>
<accession>B1I5Z5</accession>
<keyword evidence="2" id="KW-0378">Hydrolase</keyword>
<evidence type="ECO:0000313" key="3">
    <source>
        <dbReference type="Proteomes" id="UP000008544"/>
    </source>
</evidence>
<dbReference type="InterPro" id="IPR052020">
    <property type="entry name" value="Cyclic_di-GMP/3'3'-cGAMP_PDE"/>
</dbReference>
<dbReference type="PANTHER" id="PTHR45228:SF4">
    <property type="entry name" value="LIPOPROTEIN"/>
    <property type="match status" value="1"/>
</dbReference>
<dbReference type="PROSITE" id="PS51832">
    <property type="entry name" value="HD_GYP"/>
    <property type="match status" value="1"/>
</dbReference>